<keyword evidence="3" id="KW-0964">Secreted</keyword>
<protein>
    <submittedName>
        <fullName evidence="11">Anchor</fullName>
    </submittedName>
</protein>
<sequence length="2177" mass="239806">MLFKRLQKLEDRISVNEKVGGELKVKRKKKMSVFLLTLLFFNTLSGFFPQSLLAEEQQSSTPELILHYDMKSNVENGDKIMMKDVSGSNVTFDGEFKNPENGQLIHNDEVGYVSFNGGSSTSKSGYIEIPKSNSGDDLLSGVKDVTISALVNWTNDGQNRWIFGLGTVTDDAEYGNKYFFITPRHGSGDVAASGISQEGWRNESLVKSTAAMRANEWEVATVVFSETSDTITLYVNGKKVASGSAGGKKLEQIIDPSASFSGFIGKSIFKNDPFFKGLVSDYRVYNGAMSDSQVGDLFTETSGKITKINQLVINDSVDSLDLIQYLDKADKDLDHVTKNIALPMKGKHGVDISWTSSNPVVISNDGKVTRPNLSESDAEVELTATLSYKGYTVEKKFNVTVLMEFSDQNKVEFDKSKLSLSNINNVKGNITLPVIGEHGSSITWESSNTDIIKGSSQATEDVNKLGWVTRPKVDTNVKLTATLSNGSAKTTKEFNLTVKKDPGKLDYEAYFFSYFTGEYEGGEEISFATAEDPLNWRALNNGQSVIQSKMGEKGLRDPFIIRAPEGDKFYMLATDLKMGASTNFDQAQITGSHYMMIWESEDLVNWSEQRMVEVAPKTGGNTWAPEAIYDKNTGQYVVFWASSMKNSETYGNYPNGRPAGQYNVMYYATTRDFITFSEPKVFIDEGFPTIDTSFVEDNGTFYRFTKSEVNYRVYYEKATDILFDKDGIKENGFQFDVISGTKDGNRGLIGHQGNNEGQTIFKDIHEEKWYMFLDSWPYHVRWSSDLEDGTQFVNNLLPSTEYALPPGPRHGTVIPITRAEYDALQTKYGMTASETSEEPVVHYSFDPENIDGTTVKDLSDNGFDAKLIGGSQINTEDTVGKSTGAVELDGTGYVELPENLIKDLNLESMTMSTWVNVQQNQANQRIFDFSSNTGRITNRNTMYLSTQGDSGNLEFAIVTPFTEKFGNQSTLLASSYKYALRAPVISTAKWHHVAMTIEGFDAVLYVDGKEVSRSSTYNVEPRMLLETSMNYLGKSSNENHSLFKGKFDDFRIYNRALDAEEVASLADEDTTVPPVDQPEGIKLILDYEMNNIDGTKVVDNTGNFEGKLVNPQNAQVINGEEVGVINFKGGSSSSYIEMPQGVLNGLESVTVSSLVNWNGKNEAEWIFGLGQDNNKYLYATPKRNSGDRSARLGLGVTSWRDEAGANATTGALKANEWKLVTSVVSAKDQTLRLFIDGVEVSSVSTNGYTLEQINNVNGRSGFIGKSFYTEDPYFGGMIADFEVYDGALTSSEITKLKEKADEKIANMEDLLLQNAMKQLNYETIIKQNENKDNILTDLSLPKTGASGTTISWESDNQDIITNEGKVIRPSYEDGDKEVTLTATVSDGRNNATKEFKVIVLKKPHHLEAVKLDAQDLKVYNINDVRGHLTLPDKGLNGSKITWKSSDSSIISITGEVNRPAHGEGNQKITLTAIVSLGDETVTKPFQANVKEMPKQEKYEGYVFSYFTGEGTSNGEQIYFSLSEGNDPLKWQELNNGNPAITSTLGEKGLRDPFIIRSPEGDKFYMIATDLKINGSWNWDRAQRSGSRSIMVWESNDLVNWSEQRMAEVAPPEAGNTWAPEIFYDDTTGEYIVFWASKLYDNEEHTGSTYNKMMYSKTRDFYTFTEPKVYIDAGYSVIDTTMIQNDGKVYRLSKDERNNTTSSPNGKFIFQEVGDSVLDPNFQLIKEGIGKGSISAGEGPTIFKSNTEEKWYMFIDEFGGRGYVPFETTDLDSGEWVMSENYDLPAHPRHGTVIPVTKSEHEALLTNVPAVKVPVTEQKVTSVTLDKETMELIEGKEGQLNATVTPEDAVNKETIWSTSNEEVVKVDRTGKLTAIKEGRATISVSTVDGGYMAFSEVVVKKATDSETPIKDIEVTLGEKVEVSPLSTVIIKNTGTKIKLPSDLPVGTKLSVEKAEPGHASNQGLKVAGDLYSFTFTFPAGSENYTGNYQLIMGFAGNEFSKDKVAIYYLNEKTNKWEHRGGVVNEQDQTITLNVPHFSTYGVFVQGEVPGDDNGNPGDGSGTPGDGNGNPGNDNGAPGDGNGNPGNDNGAPGDGNGNPGNDNGTPGDSNGNPGKGNGAPGNDKDKPGEGKKTPGSKQNKDRELPNTATNLYNYLILGTILLAIGGVSLQIINRKKKRI</sequence>
<dbReference type="EMBL" id="FNJU01000010">
    <property type="protein sequence ID" value="SDP87715.1"/>
    <property type="molecule type" value="Genomic_DNA"/>
</dbReference>
<evidence type="ECO:0000256" key="1">
    <source>
        <dbReference type="ARBA" id="ARBA00004168"/>
    </source>
</evidence>
<dbReference type="InterPro" id="IPR019931">
    <property type="entry name" value="LPXTG_anchor"/>
</dbReference>
<dbReference type="InterPro" id="IPR046780">
    <property type="entry name" value="aBig_2"/>
</dbReference>
<dbReference type="Pfam" id="PF02368">
    <property type="entry name" value="Big_2"/>
    <property type="match status" value="1"/>
</dbReference>
<keyword evidence="9" id="KW-0812">Transmembrane</keyword>
<keyword evidence="6" id="KW-0572">Peptidoglycan-anchor</keyword>
<proteinExistence type="predicted"/>
<evidence type="ECO:0000313" key="12">
    <source>
        <dbReference type="Proteomes" id="UP000199159"/>
    </source>
</evidence>
<keyword evidence="4" id="KW-0732">Signal</keyword>
<evidence type="ECO:0000256" key="4">
    <source>
        <dbReference type="ARBA" id="ARBA00022729"/>
    </source>
</evidence>
<dbReference type="SMART" id="SM00635">
    <property type="entry name" value="BID_2"/>
    <property type="match status" value="1"/>
</dbReference>
<accession>A0A1H0WB84</accession>
<name>A0A1H0WB84_9BACI</name>
<dbReference type="CDD" id="cd08983">
    <property type="entry name" value="GH43_Bt3655-like"/>
    <property type="match status" value="2"/>
</dbReference>
<evidence type="ECO:0000259" key="10">
    <source>
        <dbReference type="SMART" id="SM00635"/>
    </source>
</evidence>
<dbReference type="SUPFAM" id="SSF49899">
    <property type="entry name" value="Concanavalin A-like lectins/glucanases"/>
    <property type="match status" value="3"/>
</dbReference>
<dbReference type="InterPro" id="IPR050727">
    <property type="entry name" value="GH43_arabinanases"/>
</dbReference>
<dbReference type="Proteomes" id="UP000199159">
    <property type="component" value="Unassembled WGS sequence"/>
</dbReference>
<feature type="region of interest" description="Disordered" evidence="8">
    <location>
        <begin position="2043"/>
        <end position="2142"/>
    </location>
</feature>
<feature type="compositionally biased region" description="Low complexity" evidence="8">
    <location>
        <begin position="2097"/>
        <end position="2110"/>
    </location>
</feature>
<keyword evidence="9" id="KW-0472">Membrane</keyword>
<dbReference type="Pfam" id="PF00746">
    <property type="entry name" value="Gram_pos_anchor"/>
    <property type="match status" value="1"/>
</dbReference>
<evidence type="ECO:0000256" key="8">
    <source>
        <dbReference type="SAM" id="MobiDB-lite"/>
    </source>
</evidence>
<dbReference type="InterPro" id="IPR008964">
    <property type="entry name" value="Invasin/intimin_cell_adhesion"/>
</dbReference>
<dbReference type="Gene3D" id="2.115.10.20">
    <property type="entry name" value="Glycosyl hydrolase domain, family 43"/>
    <property type="match status" value="2"/>
</dbReference>
<dbReference type="GO" id="GO:0016798">
    <property type="term" value="F:hydrolase activity, acting on glycosyl bonds"/>
    <property type="evidence" value="ECO:0007669"/>
    <property type="project" value="UniProtKB-KW"/>
</dbReference>
<organism evidence="11 12">
    <name type="scientific">Litchfieldia salsa</name>
    <dbReference type="NCBI Taxonomy" id="930152"/>
    <lineage>
        <taxon>Bacteria</taxon>
        <taxon>Bacillati</taxon>
        <taxon>Bacillota</taxon>
        <taxon>Bacilli</taxon>
        <taxon>Bacillales</taxon>
        <taxon>Bacillaceae</taxon>
        <taxon>Litchfieldia</taxon>
    </lineage>
</organism>
<evidence type="ECO:0000256" key="7">
    <source>
        <dbReference type="ARBA" id="ARBA00023295"/>
    </source>
</evidence>
<dbReference type="InterPro" id="IPR013320">
    <property type="entry name" value="ConA-like_dom_sf"/>
</dbReference>
<evidence type="ECO:0000256" key="6">
    <source>
        <dbReference type="ARBA" id="ARBA00023088"/>
    </source>
</evidence>
<evidence type="ECO:0000313" key="11">
    <source>
        <dbReference type="EMBL" id="SDP87715.1"/>
    </source>
</evidence>
<dbReference type="RefSeq" id="WP_090857040.1">
    <property type="nucleotide sequence ID" value="NZ_FNJU01000010.1"/>
</dbReference>
<evidence type="ECO:0000256" key="2">
    <source>
        <dbReference type="ARBA" id="ARBA00022512"/>
    </source>
</evidence>
<dbReference type="InterPro" id="IPR023296">
    <property type="entry name" value="Glyco_hydro_beta-prop_sf"/>
</dbReference>
<feature type="domain" description="BIG2" evidence="10">
    <location>
        <begin position="1818"/>
        <end position="1895"/>
    </location>
</feature>
<evidence type="ECO:0000256" key="9">
    <source>
        <dbReference type="SAM" id="Phobius"/>
    </source>
</evidence>
<feature type="compositionally biased region" description="Gly residues" evidence="8">
    <location>
        <begin position="2055"/>
        <end position="2068"/>
    </location>
</feature>
<feature type="transmembrane region" description="Helical" evidence="9">
    <location>
        <begin position="2149"/>
        <end position="2170"/>
    </location>
</feature>
<evidence type="ECO:0000256" key="3">
    <source>
        <dbReference type="ARBA" id="ARBA00022525"/>
    </source>
</evidence>
<feature type="compositionally biased region" description="Basic and acidic residues" evidence="8">
    <location>
        <begin position="2120"/>
        <end position="2142"/>
    </location>
</feature>
<keyword evidence="5" id="KW-0378">Hydrolase</keyword>
<dbReference type="InterPro" id="IPR003343">
    <property type="entry name" value="Big_2"/>
</dbReference>
<dbReference type="Gene3D" id="2.60.40.1080">
    <property type="match status" value="1"/>
</dbReference>
<keyword evidence="2" id="KW-0134">Cell wall</keyword>
<dbReference type="Pfam" id="PF20578">
    <property type="entry name" value="aBig_2"/>
    <property type="match status" value="4"/>
</dbReference>
<dbReference type="PANTHER" id="PTHR43301">
    <property type="entry name" value="ARABINAN ENDO-1,5-ALPHA-L-ARABINOSIDASE"/>
    <property type="match status" value="1"/>
</dbReference>
<reference evidence="12" key="1">
    <citation type="submission" date="2016-10" db="EMBL/GenBank/DDBJ databases">
        <authorList>
            <person name="Varghese N."/>
            <person name="Submissions S."/>
        </authorList>
    </citation>
    <scope>NUCLEOTIDE SEQUENCE [LARGE SCALE GENOMIC DNA]</scope>
    <source>
        <strain evidence="12">IBRC-M10078</strain>
    </source>
</reference>
<keyword evidence="7" id="KW-0326">Glycosidase</keyword>
<comment type="subcellular location">
    <subcellularLocation>
        <location evidence="1">Secreted</location>
        <location evidence="1">Cell wall</location>
        <topology evidence="1">Peptidoglycan-anchor</topology>
    </subcellularLocation>
</comment>
<keyword evidence="12" id="KW-1185">Reference proteome</keyword>
<dbReference type="Pfam" id="PF13385">
    <property type="entry name" value="Laminin_G_3"/>
    <property type="match status" value="3"/>
</dbReference>
<dbReference type="SUPFAM" id="SSF75005">
    <property type="entry name" value="Arabinanase/levansucrase/invertase"/>
    <property type="match status" value="2"/>
</dbReference>
<dbReference type="SUPFAM" id="SSF49373">
    <property type="entry name" value="Invasin/intimin cell-adhesion fragments"/>
    <property type="match status" value="1"/>
</dbReference>
<keyword evidence="9" id="KW-1133">Transmembrane helix</keyword>
<dbReference type="Gene3D" id="2.60.120.200">
    <property type="match status" value="3"/>
</dbReference>
<dbReference type="PANTHER" id="PTHR43301:SF3">
    <property type="entry name" value="ARABINAN ENDO-1,5-ALPHA-L-ARABINOSIDASE A-RELATED"/>
    <property type="match status" value="1"/>
</dbReference>
<dbReference type="OrthoDB" id="9758923at2"/>
<gene>
    <name evidence="11" type="ORF">SAMN05216565_11031</name>
</gene>
<evidence type="ECO:0000256" key="5">
    <source>
        <dbReference type="ARBA" id="ARBA00022801"/>
    </source>
</evidence>
<dbReference type="STRING" id="930152.SAMN05216565_11031"/>